<dbReference type="RefSeq" id="WP_317944281.1">
    <property type="nucleotide sequence ID" value="NZ_JAUBDI010000010.1"/>
</dbReference>
<proteinExistence type="predicted"/>
<dbReference type="InterPro" id="IPR058600">
    <property type="entry name" value="YhjD-like"/>
</dbReference>
<keyword evidence="2" id="KW-1185">Reference proteome</keyword>
<dbReference type="Proteomes" id="UP001282284">
    <property type="component" value="Unassembled WGS sequence"/>
</dbReference>
<dbReference type="Pfam" id="PF26325">
    <property type="entry name" value="YhjD"/>
    <property type="match status" value="1"/>
</dbReference>
<sequence length="115" mass="13651">MLIPGEAQPHFENLIYMPMLLTILSKDRQIFEKGSCKFNDPYIKLVDKALERVQADLKISSDYLRANKMKLIKGKTEETVTTYTFIYQGYEDQRRYLNARLKNRTAELMELYLLY</sequence>
<evidence type="ECO:0008006" key="3">
    <source>
        <dbReference type="Google" id="ProtNLM"/>
    </source>
</evidence>
<evidence type="ECO:0000313" key="1">
    <source>
        <dbReference type="EMBL" id="MDW0113743.1"/>
    </source>
</evidence>
<dbReference type="EMBL" id="JAUBDI010000010">
    <property type="protein sequence ID" value="MDW0113743.1"/>
    <property type="molecule type" value="Genomic_DNA"/>
</dbReference>
<organism evidence="1 2">
    <name type="scientific">Sporosarcina saromensis</name>
    <dbReference type="NCBI Taxonomy" id="359365"/>
    <lineage>
        <taxon>Bacteria</taxon>
        <taxon>Bacillati</taxon>
        <taxon>Bacillota</taxon>
        <taxon>Bacilli</taxon>
        <taxon>Bacillales</taxon>
        <taxon>Caryophanaceae</taxon>
        <taxon>Sporosarcina</taxon>
    </lineage>
</organism>
<reference evidence="1 2" key="1">
    <citation type="submission" date="2023-06" db="EMBL/GenBank/DDBJ databases">
        <title>Sporosarcina sp. nov., isolated from Korean traditional fermented seafood 'Jeotgal'.</title>
        <authorList>
            <person name="Yang A.I."/>
            <person name="Shin N.-R."/>
        </authorList>
    </citation>
    <scope>NUCLEOTIDE SEQUENCE [LARGE SCALE GENOMIC DNA]</scope>
    <source>
        <strain evidence="1 2">KCTC13119</strain>
    </source>
</reference>
<accession>A0ABU4G9S7</accession>
<evidence type="ECO:0000313" key="2">
    <source>
        <dbReference type="Proteomes" id="UP001282284"/>
    </source>
</evidence>
<name>A0ABU4G9S7_9BACL</name>
<protein>
    <recommendedName>
        <fullName evidence="3">YolD-like protein</fullName>
    </recommendedName>
</protein>
<gene>
    <name evidence="1" type="ORF">QT711_11145</name>
</gene>
<comment type="caution">
    <text evidence="1">The sequence shown here is derived from an EMBL/GenBank/DDBJ whole genome shotgun (WGS) entry which is preliminary data.</text>
</comment>